<evidence type="ECO:0000313" key="1">
    <source>
        <dbReference type="EMBL" id="CAI5456393.1"/>
    </source>
</evidence>
<dbReference type="PANTHER" id="PTHR47533">
    <property type="entry name" value="PROTEIN CBG21859"/>
    <property type="match status" value="1"/>
</dbReference>
<dbReference type="EMBL" id="CANHGI010000006">
    <property type="protein sequence ID" value="CAI5456393.1"/>
    <property type="molecule type" value="Genomic_DNA"/>
</dbReference>
<accession>A0A9P1J3T1</accession>
<sequence length="361" mass="40552">MLNYRVIQTINGLPKIFVRMASENGTKKPVRSKYFDLNEFLKKVSVTYKAGKTLEKSNTVMAGYIEIGDVKTSRATVVGLPGSPGSHNDFKYMKEFFEQKNIRLVCFNWPGSEFTPGGIENGYYNHERNSYAKAVLEKLDVKNCNRIIVCGHSRGGENALQLANILAADNWPVIGAALLNSPGFESHQGIRKRMGVIEFLGNLIKLNSRLINYFLHPLLDYFYNKIVGLRVANGAVAAAAILPLRTFAFDEQAKSIDEVRTYPNVKTFYGFGAKDFLIETHISDEFAAAFIGSDHYIIHDKTESAATIPKAKQSYLSGKQFVTANFTEEGHYLQKTYPEFIIEIIDAMVQVDEQKQQQEST</sequence>
<evidence type="ECO:0000313" key="2">
    <source>
        <dbReference type="Proteomes" id="UP001152747"/>
    </source>
</evidence>
<dbReference type="Pfam" id="PF06342">
    <property type="entry name" value="DUF1057"/>
    <property type="match status" value="1"/>
</dbReference>
<dbReference type="SUPFAM" id="SSF53474">
    <property type="entry name" value="alpha/beta-Hydrolases"/>
    <property type="match status" value="1"/>
</dbReference>
<reference evidence="1" key="1">
    <citation type="submission" date="2022-11" db="EMBL/GenBank/DDBJ databases">
        <authorList>
            <person name="Kikuchi T."/>
        </authorList>
    </citation>
    <scope>NUCLEOTIDE SEQUENCE</scope>
    <source>
        <strain evidence="1">PS1010</strain>
    </source>
</reference>
<protein>
    <recommendedName>
        <fullName evidence="3">AB hydrolase-1 domain-containing protein</fullName>
    </recommendedName>
</protein>
<dbReference type="PANTHER" id="PTHR47533:SF6">
    <property type="entry name" value="PROTEIN CBG08091"/>
    <property type="match status" value="1"/>
</dbReference>
<dbReference type="OrthoDB" id="6431331at2759"/>
<dbReference type="Proteomes" id="UP001152747">
    <property type="component" value="Unassembled WGS sequence"/>
</dbReference>
<dbReference type="AlphaFoldDB" id="A0A9P1J3T1"/>
<organism evidence="1 2">
    <name type="scientific">Caenorhabditis angaria</name>
    <dbReference type="NCBI Taxonomy" id="860376"/>
    <lineage>
        <taxon>Eukaryota</taxon>
        <taxon>Metazoa</taxon>
        <taxon>Ecdysozoa</taxon>
        <taxon>Nematoda</taxon>
        <taxon>Chromadorea</taxon>
        <taxon>Rhabditida</taxon>
        <taxon>Rhabditina</taxon>
        <taxon>Rhabditomorpha</taxon>
        <taxon>Rhabditoidea</taxon>
        <taxon>Rhabditidae</taxon>
        <taxon>Peloderinae</taxon>
        <taxon>Caenorhabditis</taxon>
    </lineage>
</organism>
<comment type="caution">
    <text evidence="1">The sequence shown here is derived from an EMBL/GenBank/DDBJ whole genome shotgun (WGS) entry which is preliminary data.</text>
</comment>
<dbReference type="Gene3D" id="3.40.50.1820">
    <property type="entry name" value="alpha/beta hydrolase"/>
    <property type="match status" value="1"/>
</dbReference>
<proteinExistence type="predicted"/>
<keyword evidence="2" id="KW-1185">Reference proteome</keyword>
<dbReference type="InterPro" id="IPR029058">
    <property type="entry name" value="AB_hydrolase_fold"/>
</dbReference>
<name>A0A9P1J3T1_9PELO</name>
<evidence type="ECO:0008006" key="3">
    <source>
        <dbReference type="Google" id="ProtNLM"/>
    </source>
</evidence>
<dbReference type="InterPro" id="IPR010463">
    <property type="entry name" value="DUF1057"/>
</dbReference>
<gene>
    <name evidence="1" type="ORF">CAMP_LOCUS19030</name>
</gene>